<organism evidence="11 12">
    <name type="scientific">Platysternon megacephalum</name>
    <name type="common">big-headed turtle</name>
    <dbReference type="NCBI Taxonomy" id="55544"/>
    <lineage>
        <taxon>Eukaryota</taxon>
        <taxon>Metazoa</taxon>
        <taxon>Chordata</taxon>
        <taxon>Craniata</taxon>
        <taxon>Vertebrata</taxon>
        <taxon>Euteleostomi</taxon>
        <taxon>Archelosauria</taxon>
        <taxon>Testudinata</taxon>
        <taxon>Testudines</taxon>
        <taxon>Cryptodira</taxon>
        <taxon>Durocryptodira</taxon>
        <taxon>Testudinoidea</taxon>
        <taxon>Platysternidae</taxon>
        <taxon>Platysternon</taxon>
    </lineage>
</organism>
<keyword evidence="2" id="KW-1003">Cell membrane</keyword>
<feature type="compositionally biased region" description="Low complexity" evidence="9">
    <location>
        <begin position="34"/>
        <end position="52"/>
    </location>
</feature>
<dbReference type="EMBL" id="QXTE01000112">
    <property type="protein sequence ID" value="TFK05557.1"/>
    <property type="molecule type" value="Genomic_DNA"/>
</dbReference>
<evidence type="ECO:0000256" key="5">
    <source>
        <dbReference type="ARBA" id="ARBA00022737"/>
    </source>
</evidence>
<dbReference type="STRING" id="55544.A0A4D9E770"/>
<evidence type="ECO:0000256" key="7">
    <source>
        <dbReference type="ARBA" id="ARBA00023157"/>
    </source>
</evidence>
<protein>
    <submittedName>
        <fullName evidence="11">Tubulin-specific chaperone D</fullName>
    </submittedName>
</protein>
<feature type="transmembrane region" description="Helical" evidence="10">
    <location>
        <begin position="275"/>
        <end position="300"/>
    </location>
</feature>
<feature type="compositionally biased region" description="Low complexity" evidence="9">
    <location>
        <begin position="368"/>
        <end position="379"/>
    </location>
</feature>
<comment type="caution">
    <text evidence="11">The sequence shown here is derived from an EMBL/GenBank/DDBJ whole genome shotgun (WGS) entry which is preliminary data.</text>
</comment>
<evidence type="ECO:0000256" key="6">
    <source>
        <dbReference type="ARBA" id="ARBA00023136"/>
    </source>
</evidence>
<reference evidence="11 12" key="2">
    <citation type="submission" date="2019-04" db="EMBL/GenBank/DDBJ databases">
        <title>The genome sequence of big-headed turtle.</title>
        <authorList>
            <person name="Gong S."/>
        </authorList>
    </citation>
    <scope>NUCLEOTIDE SEQUENCE [LARGE SCALE GENOMIC DNA]</scope>
    <source>
        <strain evidence="11">DO16091913</strain>
        <tissue evidence="11">Muscle</tissue>
    </source>
</reference>
<dbReference type="Proteomes" id="UP000297703">
    <property type="component" value="Unassembled WGS sequence"/>
</dbReference>
<keyword evidence="10" id="KW-0812">Transmembrane</keyword>
<feature type="region of interest" description="Disordered" evidence="9">
    <location>
        <begin position="362"/>
        <end position="400"/>
    </location>
</feature>
<keyword evidence="8" id="KW-0325">Glycoprotein</keyword>
<comment type="subcellular location">
    <subcellularLocation>
        <location evidence="1">Cell membrane</location>
    </subcellularLocation>
</comment>
<keyword evidence="4" id="KW-0732">Signal</keyword>
<evidence type="ECO:0000313" key="11">
    <source>
        <dbReference type="EMBL" id="TFK05557.1"/>
    </source>
</evidence>
<gene>
    <name evidence="11" type="ORF">DR999_PMT11830</name>
</gene>
<evidence type="ECO:0000256" key="4">
    <source>
        <dbReference type="ARBA" id="ARBA00022729"/>
    </source>
</evidence>
<evidence type="ECO:0000256" key="8">
    <source>
        <dbReference type="ARBA" id="ARBA00023180"/>
    </source>
</evidence>
<dbReference type="GO" id="GO:0005886">
    <property type="term" value="C:plasma membrane"/>
    <property type="evidence" value="ECO:0007669"/>
    <property type="project" value="UniProtKB-SubCell"/>
</dbReference>
<keyword evidence="10" id="KW-1133">Transmembrane helix</keyword>
<keyword evidence="3" id="KW-0245">EGF-like domain</keyword>
<evidence type="ECO:0000256" key="9">
    <source>
        <dbReference type="SAM" id="MobiDB-lite"/>
    </source>
</evidence>
<dbReference type="PANTHER" id="PTHR24037:SF12">
    <property type="entry name" value="PROTEIN HEG HOMOLOG 1-LIKE ISOFORM X1"/>
    <property type="match status" value="1"/>
</dbReference>
<accession>A0A4D9E770</accession>
<keyword evidence="12" id="KW-1185">Reference proteome</keyword>
<dbReference type="PANTHER" id="PTHR24037">
    <property type="entry name" value="HEART DEVELOPMENT PROTEIN WITH EGF-LIKE DOMAINS 1"/>
    <property type="match status" value="1"/>
</dbReference>
<name>A0A4D9E770_9SAUR</name>
<evidence type="ECO:0000256" key="2">
    <source>
        <dbReference type="ARBA" id="ARBA00022475"/>
    </source>
</evidence>
<evidence type="ECO:0000256" key="1">
    <source>
        <dbReference type="ARBA" id="ARBA00004236"/>
    </source>
</evidence>
<reference evidence="11 12" key="1">
    <citation type="submission" date="2019-04" db="EMBL/GenBank/DDBJ databases">
        <title>Draft genome of the big-headed turtle Platysternon megacephalum.</title>
        <authorList>
            <person name="Gong S."/>
        </authorList>
    </citation>
    <scope>NUCLEOTIDE SEQUENCE [LARGE SCALE GENOMIC DNA]</scope>
    <source>
        <strain evidence="11">DO16091913</strain>
        <tissue evidence="11">Muscle</tissue>
    </source>
</reference>
<evidence type="ECO:0000313" key="12">
    <source>
        <dbReference type="Proteomes" id="UP000297703"/>
    </source>
</evidence>
<sequence length="400" mass="41714">MAAAPCHGPTGSAPPGSSAHPWPAASGPTPQTWATSAETPAGTGTTEGATAPDEPSCGSGQLCPPWSTCVSWAGHFSCRCALGFYLSRSMGCVPARTFPGRLSLRAPGPAPPSPLPAADLRRIVAQLESLFQPILGRLDAYLSSSVLDLQPHSQAVTVLHSFSVLSSVTARQVDGAVAGFWARCLASDPACSFLRDTVSYQSLSLCELQPCDPVSTACVFQDGLAQCPCRPGYRPAPTPAMGRACTACGSGFWLRDGVCARCPFGFGGFQCEEPFLLALVGVSCAGGVLLLLLLTALLLLGRAKALAQRPSLAEPVVPPFQPQQLSLPRVRPPRPLEEVEIPELGRGDRLSLGAGRVLAAGPRLKTFRGSQSSPGSDPRPGGGQSNLVFVSDEEWGRQNC</sequence>
<keyword evidence="6 10" id="KW-0472">Membrane</keyword>
<keyword evidence="5" id="KW-0677">Repeat</keyword>
<proteinExistence type="predicted"/>
<dbReference type="AlphaFoldDB" id="A0A4D9E770"/>
<keyword evidence="7" id="KW-1015">Disulfide bond</keyword>
<feature type="region of interest" description="Disordered" evidence="9">
    <location>
        <begin position="1"/>
        <end position="57"/>
    </location>
</feature>
<evidence type="ECO:0000256" key="10">
    <source>
        <dbReference type="SAM" id="Phobius"/>
    </source>
</evidence>
<dbReference type="OrthoDB" id="8938333at2759"/>
<evidence type="ECO:0000256" key="3">
    <source>
        <dbReference type="ARBA" id="ARBA00022536"/>
    </source>
</evidence>